<dbReference type="AlphaFoldDB" id="A0A8S9VB06"/>
<organism evidence="1 2">
    <name type="scientific">Phytophthora infestans</name>
    <name type="common">Potato late blight agent</name>
    <name type="synonym">Botrytis infestans</name>
    <dbReference type="NCBI Taxonomy" id="4787"/>
    <lineage>
        <taxon>Eukaryota</taxon>
        <taxon>Sar</taxon>
        <taxon>Stramenopiles</taxon>
        <taxon>Oomycota</taxon>
        <taxon>Peronosporomycetes</taxon>
        <taxon>Peronosporales</taxon>
        <taxon>Peronosporaceae</taxon>
        <taxon>Phytophthora</taxon>
    </lineage>
</organism>
<feature type="non-terminal residue" evidence="1">
    <location>
        <position position="1"/>
    </location>
</feature>
<name>A0A8S9VB06_PHYIN</name>
<dbReference type="EMBL" id="JAACNO010000100">
    <property type="protein sequence ID" value="KAF4150031.1"/>
    <property type="molecule type" value="Genomic_DNA"/>
</dbReference>
<protein>
    <submittedName>
        <fullName evidence="1">Uncharacterized protein</fullName>
    </submittedName>
</protein>
<sequence>MYPASTSPYKQRAPQSCNLKGPFVDLLQWPERHRETISQTHVGAIAAATRSRLQLLPPRVRSQTTLSFRVQAVRPCNRVALSIWRIAERPVGSASFQPPPSELLAVFARFEAVNDVSLRPGECVEVDKIQEGVQTETNLDGEWIAGVLDRPSGLVVTIRGSDTSLDEEKPAVFHLNSKAFPRWYYDWESGANKAQRLMKHSLKTYVMERVAVDMDDNFTTISSREAYTQLYRVLHVVSSPEVTVISYRRAPLDQLQAAQAHAAAQLATQQSLQQVKGEPLGLQAGGASPSTQRVMGVSGQMLPQSVYSPAHNASVMPIAHAHDVSLGSGRSSSRLGSLLEENPLNEAKRQRQIPPTRSSDQGMIHALQDKLIWEHVNAPAVAVSKNMALLLTFVRWAPVRLYAPLVDELVSSIKLKLLDTSRTNPKKANNLDCFSRLLLQHAHVEESVRAAGSGPLPLELETLLRVASQTVLWLFSHETLGWFREFFRLNAALTLDKKAIRSCFIQFLHELEEHLNTKVLAASTLHSLTNMAEQVIAAVYWHECFHSRWPLVRQILSGQSFAGWNMFVAQMRDIYIGTTSSPQSLDRKATFNLAFPPHNAVERNWNGEWLLDTDGVQWDINEASSSPGRKMDADPSVPNVSLFSTVEMMTQIVQVEVALSVQGRSLRVRTPQRVAGCLDCMKLVLDGKERMFRMLPNGMSTGAGMGSHGDYFGEMRVEAPGQLILFLEMFNWSLEEGSSSYHIRSCIELQRNGRLSVRGDILVTTGSSTFTAEEITYVGEMSLRVKRKSVEKASARRVPAAGAPRELLLFPEGST</sequence>
<comment type="caution">
    <text evidence="1">The sequence shown here is derived from an EMBL/GenBank/DDBJ whole genome shotgun (WGS) entry which is preliminary data.</text>
</comment>
<dbReference type="Proteomes" id="UP000704712">
    <property type="component" value="Unassembled WGS sequence"/>
</dbReference>
<evidence type="ECO:0000313" key="1">
    <source>
        <dbReference type="EMBL" id="KAF4150031.1"/>
    </source>
</evidence>
<proteinExistence type="predicted"/>
<gene>
    <name evidence="1" type="ORF">GN958_ATG00657</name>
</gene>
<reference evidence="1" key="1">
    <citation type="submission" date="2020-03" db="EMBL/GenBank/DDBJ databases">
        <title>Hybrid Assembly of Korean Phytophthora infestans isolates.</title>
        <authorList>
            <person name="Prokchorchik M."/>
            <person name="Lee Y."/>
            <person name="Seo J."/>
            <person name="Cho J.-H."/>
            <person name="Park Y.-E."/>
            <person name="Jang D.-C."/>
            <person name="Im J.-S."/>
            <person name="Choi J.-G."/>
            <person name="Park H.-J."/>
            <person name="Lee G.-B."/>
            <person name="Lee Y.-G."/>
            <person name="Hong S.-Y."/>
            <person name="Cho K."/>
            <person name="Sohn K.H."/>
        </authorList>
    </citation>
    <scope>NUCLEOTIDE SEQUENCE</scope>
    <source>
        <strain evidence="1">KR_2_A2</strain>
    </source>
</reference>
<evidence type="ECO:0000313" key="2">
    <source>
        <dbReference type="Proteomes" id="UP000704712"/>
    </source>
</evidence>
<accession>A0A8S9VB06</accession>